<sequence>MVASIVSAIICPCLFNSLHGVDNGNVLHPTVSRTQFLIPTTREDVQVAMSILLLISGRTRTLSLPLLPVLNNMLSNINRSSHSRGRIYGELENRMSIFRERQNALVY</sequence>
<gene>
    <name evidence="1" type="ORF">J3R30DRAFT_3418264</name>
</gene>
<protein>
    <submittedName>
        <fullName evidence="1">Uncharacterized protein</fullName>
    </submittedName>
</protein>
<dbReference type="Proteomes" id="UP001150266">
    <property type="component" value="Unassembled WGS sequence"/>
</dbReference>
<keyword evidence="2" id="KW-1185">Reference proteome</keyword>
<name>A0A9W9DXQ0_9AGAR</name>
<dbReference type="AlphaFoldDB" id="A0A9W9DXQ0"/>
<accession>A0A9W9DXQ0</accession>
<evidence type="ECO:0000313" key="1">
    <source>
        <dbReference type="EMBL" id="KAJ4490015.1"/>
    </source>
</evidence>
<comment type="caution">
    <text evidence="1">The sequence shown here is derived from an EMBL/GenBank/DDBJ whole genome shotgun (WGS) entry which is preliminary data.</text>
</comment>
<organism evidence="1 2">
    <name type="scientific">Lentinula aciculospora</name>
    <dbReference type="NCBI Taxonomy" id="153920"/>
    <lineage>
        <taxon>Eukaryota</taxon>
        <taxon>Fungi</taxon>
        <taxon>Dikarya</taxon>
        <taxon>Basidiomycota</taxon>
        <taxon>Agaricomycotina</taxon>
        <taxon>Agaricomycetes</taxon>
        <taxon>Agaricomycetidae</taxon>
        <taxon>Agaricales</taxon>
        <taxon>Marasmiineae</taxon>
        <taxon>Omphalotaceae</taxon>
        <taxon>Lentinula</taxon>
    </lineage>
</organism>
<evidence type="ECO:0000313" key="2">
    <source>
        <dbReference type="Proteomes" id="UP001150266"/>
    </source>
</evidence>
<dbReference type="EMBL" id="JAOTPV010000001">
    <property type="protein sequence ID" value="KAJ4490015.1"/>
    <property type="molecule type" value="Genomic_DNA"/>
</dbReference>
<reference evidence="1" key="1">
    <citation type="submission" date="2022-08" db="EMBL/GenBank/DDBJ databases">
        <title>A Global Phylogenomic Analysis of the Shiitake Genus Lentinula.</title>
        <authorList>
            <consortium name="DOE Joint Genome Institute"/>
            <person name="Sierra-Patev S."/>
            <person name="Min B."/>
            <person name="Naranjo-Ortiz M."/>
            <person name="Looney B."/>
            <person name="Konkel Z."/>
            <person name="Slot J.C."/>
            <person name="Sakamoto Y."/>
            <person name="Steenwyk J.L."/>
            <person name="Rokas A."/>
            <person name="Carro J."/>
            <person name="Camarero S."/>
            <person name="Ferreira P."/>
            <person name="Molpeceres G."/>
            <person name="Ruiz-Duenas F.J."/>
            <person name="Serrano A."/>
            <person name="Henrissat B."/>
            <person name="Drula E."/>
            <person name="Hughes K.W."/>
            <person name="Mata J.L."/>
            <person name="Ishikawa N.K."/>
            <person name="Vargas-Isla R."/>
            <person name="Ushijima S."/>
            <person name="Smith C.A."/>
            <person name="Ahrendt S."/>
            <person name="Andreopoulos W."/>
            <person name="He G."/>
            <person name="Labutti K."/>
            <person name="Lipzen A."/>
            <person name="Ng V."/>
            <person name="Riley R."/>
            <person name="Sandor L."/>
            <person name="Barry K."/>
            <person name="Martinez A.T."/>
            <person name="Xiao Y."/>
            <person name="Gibbons J.G."/>
            <person name="Terashima K."/>
            <person name="Grigoriev I.V."/>
            <person name="Hibbett D.S."/>
        </authorList>
    </citation>
    <scope>NUCLEOTIDE SEQUENCE</scope>
    <source>
        <strain evidence="1">JLM2183</strain>
    </source>
</reference>
<proteinExistence type="predicted"/>